<comment type="function">
    <text evidence="5">May play the central regulatory role in sporulation. It may be an element of the effector pathway responsible for the activation of sporulation genes in response to nutritional stress. Spo0A may act in concert with spo0H (a sigma factor) to control the expression of some genes that are critical to the sporulation process.</text>
</comment>
<dbReference type="InterPro" id="IPR011006">
    <property type="entry name" value="CheY-like_superfamily"/>
</dbReference>
<dbReference type="PANTHER" id="PTHR48111:SF2">
    <property type="entry name" value="RESPONSE REGULATOR SAER"/>
    <property type="match status" value="1"/>
</dbReference>
<dbReference type="RefSeq" id="WP_187018623.1">
    <property type="nucleotide sequence ID" value="NZ_JACOPB010000001.1"/>
</dbReference>
<accession>A0ABR7H068</accession>
<dbReference type="Gene3D" id="1.10.10.10">
    <property type="entry name" value="Winged helix-like DNA-binding domain superfamily/Winged helix DNA-binding domain"/>
    <property type="match status" value="1"/>
</dbReference>
<feature type="DNA-binding region" description="OmpR/PhoB-type" evidence="7">
    <location>
        <begin position="126"/>
        <end position="224"/>
    </location>
</feature>
<dbReference type="SUPFAM" id="SSF52172">
    <property type="entry name" value="CheY-like"/>
    <property type="match status" value="1"/>
</dbReference>
<dbReference type="InterPro" id="IPR001789">
    <property type="entry name" value="Sig_transdc_resp-reg_receiver"/>
</dbReference>
<dbReference type="Pfam" id="PF00072">
    <property type="entry name" value="Response_reg"/>
    <property type="match status" value="1"/>
</dbReference>
<dbReference type="CDD" id="cd00383">
    <property type="entry name" value="trans_reg_C"/>
    <property type="match status" value="1"/>
</dbReference>
<evidence type="ECO:0000256" key="4">
    <source>
        <dbReference type="ARBA" id="ARBA00023163"/>
    </source>
</evidence>
<dbReference type="InterPro" id="IPR039420">
    <property type="entry name" value="WalR-like"/>
</dbReference>
<keyword evidence="4" id="KW-0804">Transcription</keyword>
<evidence type="ECO:0000256" key="2">
    <source>
        <dbReference type="ARBA" id="ARBA00023015"/>
    </source>
</evidence>
<dbReference type="Pfam" id="PF00486">
    <property type="entry name" value="Trans_reg_C"/>
    <property type="match status" value="1"/>
</dbReference>
<dbReference type="PANTHER" id="PTHR48111">
    <property type="entry name" value="REGULATOR OF RPOS"/>
    <property type="match status" value="1"/>
</dbReference>
<keyword evidence="2" id="KW-0805">Transcription regulation</keyword>
<reference evidence="10 11" key="1">
    <citation type="submission" date="2020-08" db="EMBL/GenBank/DDBJ databases">
        <title>Genome public.</title>
        <authorList>
            <person name="Liu C."/>
            <person name="Sun Q."/>
        </authorList>
    </citation>
    <scope>NUCLEOTIDE SEQUENCE [LARGE SCALE GENOMIC DNA]</scope>
    <source>
        <strain evidence="10 11">NSJ-66</strain>
    </source>
</reference>
<dbReference type="InterPro" id="IPR036388">
    <property type="entry name" value="WH-like_DNA-bd_sf"/>
</dbReference>
<protein>
    <recommendedName>
        <fullName evidence="1">Stage 0 sporulation protein A homolog</fullName>
    </recommendedName>
</protein>
<feature type="domain" description="OmpR/PhoB-type" evidence="9">
    <location>
        <begin position="126"/>
        <end position="224"/>
    </location>
</feature>
<dbReference type="SMART" id="SM00448">
    <property type="entry name" value="REC"/>
    <property type="match status" value="1"/>
</dbReference>
<gene>
    <name evidence="10" type="ORF">H8S75_01010</name>
</gene>
<evidence type="ECO:0000259" key="8">
    <source>
        <dbReference type="PROSITE" id="PS50110"/>
    </source>
</evidence>
<dbReference type="SMART" id="SM00862">
    <property type="entry name" value="Trans_reg_C"/>
    <property type="match status" value="1"/>
</dbReference>
<evidence type="ECO:0000256" key="5">
    <source>
        <dbReference type="ARBA" id="ARBA00024867"/>
    </source>
</evidence>
<dbReference type="EMBL" id="JACOPB010000001">
    <property type="protein sequence ID" value="MBC5706533.1"/>
    <property type="molecule type" value="Genomic_DNA"/>
</dbReference>
<sequence length="224" mass="25481">MAYKIMVVDDEKMLTGLLSDHLRDNGYLPYVANSAQEALEQLGTEPDLILLDIKMPGMNGLELCKTIREHVACPIVFLTALATEQDTINGLMTGGDDYITKPFSLPALTARIAAHLRRDVRRANPARLLSSHELLINLSARTVHYQKNEIPFSRREFDIIECLATNAGQVFDRERLYEAVWGLEAEGDSGVIREHIRKIRQKLKELTGKEYIETIWGVGYRWNR</sequence>
<evidence type="ECO:0000256" key="6">
    <source>
        <dbReference type="PROSITE-ProRule" id="PRU00169"/>
    </source>
</evidence>
<evidence type="ECO:0000259" key="9">
    <source>
        <dbReference type="PROSITE" id="PS51755"/>
    </source>
</evidence>
<dbReference type="PROSITE" id="PS51755">
    <property type="entry name" value="OMPR_PHOB"/>
    <property type="match status" value="1"/>
</dbReference>
<dbReference type="Gene3D" id="6.10.250.690">
    <property type="match status" value="1"/>
</dbReference>
<organism evidence="10 11">
    <name type="scientific">Hungatella hominis</name>
    <dbReference type="NCBI Taxonomy" id="2763050"/>
    <lineage>
        <taxon>Bacteria</taxon>
        <taxon>Bacillati</taxon>
        <taxon>Bacillota</taxon>
        <taxon>Clostridia</taxon>
        <taxon>Lachnospirales</taxon>
        <taxon>Lachnospiraceae</taxon>
        <taxon>Hungatella</taxon>
    </lineage>
</organism>
<dbReference type="Proteomes" id="UP000634672">
    <property type="component" value="Unassembled WGS sequence"/>
</dbReference>
<keyword evidence="6" id="KW-0597">Phosphoprotein</keyword>
<name>A0ABR7H068_9FIRM</name>
<keyword evidence="11" id="KW-1185">Reference proteome</keyword>
<proteinExistence type="predicted"/>
<dbReference type="PROSITE" id="PS50110">
    <property type="entry name" value="RESPONSE_REGULATORY"/>
    <property type="match status" value="1"/>
</dbReference>
<evidence type="ECO:0000256" key="1">
    <source>
        <dbReference type="ARBA" id="ARBA00018672"/>
    </source>
</evidence>
<dbReference type="Gene3D" id="3.40.50.2300">
    <property type="match status" value="1"/>
</dbReference>
<evidence type="ECO:0000313" key="10">
    <source>
        <dbReference type="EMBL" id="MBC5706533.1"/>
    </source>
</evidence>
<feature type="modified residue" description="4-aspartylphosphate" evidence="6">
    <location>
        <position position="52"/>
    </location>
</feature>
<evidence type="ECO:0000256" key="3">
    <source>
        <dbReference type="ARBA" id="ARBA00023125"/>
    </source>
</evidence>
<comment type="caution">
    <text evidence="10">The sequence shown here is derived from an EMBL/GenBank/DDBJ whole genome shotgun (WGS) entry which is preliminary data.</text>
</comment>
<evidence type="ECO:0000256" key="7">
    <source>
        <dbReference type="PROSITE-ProRule" id="PRU01091"/>
    </source>
</evidence>
<evidence type="ECO:0000313" key="11">
    <source>
        <dbReference type="Proteomes" id="UP000634672"/>
    </source>
</evidence>
<feature type="domain" description="Response regulatory" evidence="8">
    <location>
        <begin position="4"/>
        <end position="116"/>
    </location>
</feature>
<dbReference type="InterPro" id="IPR001867">
    <property type="entry name" value="OmpR/PhoB-type_DNA-bd"/>
</dbReference>
<keyword evidence="3 7" id="KW-0238">DNA-binding</keyword>
<dbReference type="CDD" id="cd17574">
    <property type="entry name" value="REC_OmpR"/>
    <property type="match status" value="1"/>
</dbReference>